<gene>
    <name evidence="1" type="ORF">JCM16775_1251</name>
</gene>
<sequence length="59" mass="6868">MFKKILLMIILTVAIMGCSARDIALWKESDRRAAERGVRCFKRANGDYYCKDKYGNITY</sequence>
<organism evidence="1 2">
    <name type="scientific">Leptotrichia hofstadii</name>
    <dbReference type="NCBI Taxonomy" id="157688"/>
    <lineage>
        <taxon>Bacteria</taxon>
        <taxon>Fusobacteriati</taxon>
        <taxon>Fusobacteriota</taxon>
        <taxon>Fusobacteriia</taxon>
        <taxon>Fusobacteriales</taxon>
        <taxon>Leptotrichiaceae</taxon>
        <taxon>Leptotrichia</taxon>
    </lineage>
</organism>
<protein>
    <recommendedName>
        <fullName evidence="3">Lipoprotein</fullName>
    </recommendedName>
</protein>
<reference evidence="1 2" key="1">
    <citation type="submission" date="2019-07" db="EMBL/GenBank/DDBJ databases">
        <title>Complete Genome Sequence of Leptotrichia hofstadii Strain JCM16775.</title>
        <authorList>
            <person name="Watanabe S."/>
            <person name="Cui L."/>
        </authorList>
    </citation>
    <scope>NUCLEOTIDE SEQUENCE [LARGE SCALE GENOMIC DNA]</scope>
    <source>
        <strain evidence="1 2">JCM16775</strain>
    </source>
</reference>
<accession>A0A510JGT9</accession>
<name>A0A510JGT9_9FUSO</name>
<dbReference type="Proteomes" id="UP000321892">
    <property type="component" value="Chromosome"/>
</dbReference>
<evidence type="ECO:0008006" key="3">
    <source>
        <dbReference type="Google" id="ProtNLM"/>
    </source>
</evidence>
<dbReference type="AlphaFoldDB" id="A0A510JGT9"/>
<keyword evidence="2" id="KW-1185">Reference proteome</keyword>
<evidence type="ECO:0000313" key="1">
    <source>
        <dbReference type="EMBL" id="BBM38542.1"/>
    </source>
</evidence>
<dbReference type="PROSITE" id="PS51257">
    <property type="entry name" value="PROKAR_LIPOPROTEIN"/>
    <property type="match status" value="1"/>
</dbReference>
<dbReference type="EMBL" id="AP019823">
    <property type="protein sequence ID" value="BBM38542.1"/>
    <property type="molecule type" value="Genomic_DNA"/>
</dbReference>
<evidence type="ECO:0000313" key="2">
    <source>
        <dbReference type="Proteomes" id="UP000321892"/>
    </source>
</evidence>
<dbReference type="RefSeq" id="WP_026746350.1">
    <property type="nucleotide sequence ID" value="NZ_AP019823.1"/>
</dbReference>
<proteinExistence type="predicted"/>
<dbReference type="KEGG" id="lhf:JCM16775_1251"/>